<evidence type="ECO:0000313" key="7">
    <source>
        <dbReference type="Proteomes" id="UP000469559"/>
    </source>
</evidence>
<feature type="region of interest" description="Disordered" evidence="4">
    <location>
        <begin position="45"/>
        <end position="104"/>
    </location>
</feature>
<keyword evidence="7" id="KW-1185">Reference proteome</keyword>
<evidence type="ECO:0000256" key="4">
    <source>
        <dbReference type="SAM" id="MobiDB-lite"/>
    </source>
</evidence>
<gene>
    <name evidence="6" type="primary">mug</name>
    <name evidence="6" type="ORF">LARI1_G004955</name>
</gene>
<keyword evidence="2" id="KW-0378">Hydrolase</keyword>
<name>A0A8T9B933_9HELO</name>
<proteinExistence type="predicted"/>
<feature type="compositionally biased region" description="Low complexity" evidence="4">
    <location>
        <begin position="73"/>
        <end position="83"/>
    </location>
</feature>
<feature type="domain" description="Uracil-DNA glycosylase-like" evidence="5">
    <location>
        <begin position="115"/>
        <end position="296"/>
    </location>
</feature>
<protein>
    <submittedName>
        <fullName evidence="6">G/U mismatch-specific DNA glycosylase</fullName>
    </submittedName>
</protein>
<evidence type="ECO:0000259" key="5">
    <source>
        <dbReference type="Pfam" id="PF03167"/>
    </source>
</evidence>
<dbReference type="Proteomes" id="UP000469559">
    <property type="component" value="Unassembled WGS sequence"/>
</dbReference>
<evidence type="ECO:0000256" key="2">
    <source>
        <dbReference type="ARBA" id="ARBA00022801"/>
    </source>
</evidence>
<dbReference type="Pfam" id="PF03167">
    <property type="entry name" value="UDG"/>
    <property type="match status" value="1"/>
</dbReference>
<keyword evidence="3" id="KW-0234">DNA repair</keyword>
<evidence type="ECO:0000256" key="3">
    <source>
        <dbReference type="ARBA" id="ARBA00023204"/>
    </source>
</evidence>
<evidence type="ECO:0000256" key="1">
    <source>
        <dbReference type="ARBA" id="ARBA00022763"/>
    </source>
</evidence>
<keyword evidence="1" id="KW-0227">DNA damage</keyword>
<organism evidence="6 7">
    <name type="scientific">Lachnellula arida</name>
    <dbReference type="NCBI Taxonomy" id="1316785"/>
    <lineage>
        <taxon>Eukaryota</taxon>
        <taxon>Fungi</taxon>
        <taxon>Dikarya</taxon>
        <taxon>Ascomycota</taxon>
        <taxon>Pezizomycotina</taxon>
        <taxon>Leotiomycetes</taxon>
        <taxon>Helotiales</taxon>
        <taxon>Lachnaceae</taxon>
        <taxon>Lachnellula</taxon>
    </lineage>
</organism>
<dbReference type="PANTHER" id="PTHR12159:SF9">
    <property type="entry name" value="G_T MISMATCH-SPECIFIC THYMINE DNA GLYCOSYLASE"/>
    <property type="match status" value="1"/>
</dbReference>
<feature type="region of interest" description="Disordered" evidence="4">
    <location>
        <begin position="1"/>
        <end position="31"/>
    </location>
</feature>
<dbReference type="InterPro" id="IPR036895">
    <property type="entry name" value="Uracil-DNA_glycosylase-like_sf"/>
</dbReference>
<dbReference type="EMBL" id="QGMF01000438">
    <property type="protein sequence ID" value="TVY15891.1"/>
    <property type="molecule type" value="Genomic_DNA"/>
</dbReference>
<dbReference type="SUPFAM" id="SSF52141">
    <property type="entry name" value="Uracil-DNA glycosylase-like"/>
    <property type="match status" value="1"/>
</dbReference>
<dbReference type="CDD" id="cd10028">
    <property type="entry name" value="UDG-F2_TDG_MUG"/>
    <property type="match status" value="1"/>
</dbReference>
<dbReference type="InterPro" id="IPR005122">
    <property type="entry name" value="Uracil-DNA_glycosylase-like"/>
</dbReference>
<dbReference type="Gene3D" id="3.40.470.10">
    <property type="entry name" value="Uracil-DNA glycosylase-like domain"/>
    <property type="match status" value="1"/>
</dbReference>
<dbReference type="FunFam" id="3.40.470.10:FF:000010">
    <property type="entry name" value="G/U mismatch-specific DNA glycosylase"/>
    <property type="match status" value="1"/>
</dbReference>
<dbReference type="AlphaFoldDB" id="A0A8T9B933"/>
<dbReference type="GO" id="GO:0008263">
    <property type="term" value="F:pyrimidine-specific mismatch base pair DNA N-glycosylase activity"/>
    <property type="evidence" value="ECO:0007669"/>
    <property type="project" value="TreeGrafter"/>
</dbReference>
<sequence length="326" mass="35223">MPIATGEGVKLEEADTDNLPISPSPASFSGRIDLSSYAFTPAALIKPETPSSSKPASPNRHSIQTPPSATKNPPLKRSSSTTPLPSPSKKPKRPKPTSYAPPSTYAHLPELTDILAPSLHLLFIGLNPGLTTASQGHAYAHPSNRFWSLLHSSGITTRRLRPEEDGTLLEWGCGNTNIVARPTRNGGELGRGEMDGNVGVLVGKVAKWRPEAVCVVGKSIWESIFRVLKSRSLKKDEFAYGWQEGERLGVEEDGIDVENGEAIKGWEGARVFVACSTSGLAASVPLAEKERIWRELGVWIEGRRAERGISEAKAKIAEPPLKNEDP</sequence>
<comment type="caution">
    <text evidence="6">The sequence shown here is derived from an EMBL/GenBank/DDBJ whole genome shotgun (WGS) entry which is preliminary data.</text>
</comment>
<accession>A0A8T9B933</accession>
<reference evidence="6 7" key="1">
    <citation type="submission" date="2018-05" db="EMBL/GenBank/DDBJ databases">
        <title>Whole genome sequencing for identification of molecular markers to develop diagnostic detection tools for the regulated plant pathogen Lachnellula willkommii.</title>
        <authorList>
            <person name="Giroux E."/>
            <person name="Bilodeau G."/>
        </authorList>
    </citation>
    <scope>NUCLEOTIDE SEQUENCE [LARGE SCALE GENOMIC DNA]</scope>
    <source>
        <strain evidence="6 7">CBS 203.66</strain>
    </source>
</reference>
<dbReference type="PANTHER" id="PTHR12159">
    <property type="entry name" value="G/T AND G/U MISMATCH-SPECIFIC DNA GLYCOSYLASE"/>
    <property type="match status" value="1"/>
</dbReference>
<feature type="compositionally biased region" description="Polar residues" evidence="4">
    <location>
        <begin position="49"/>
        <end position="71"/>
    </location>
</feature>
<dbReference type="OrthoDB" id="565731at2759"/>
<dbReference type="InterPro" id="IPR015637">
    <property type="entry name" value="MUG/TDG"/>
</dbReference>
<dbReference type="GO" id="GO:0004844">
    <property type="term" value="F:uracil DNA N-glycosylase activity"/>
    <property type="evidence" value="ECO:0007669"/>
    <property type="project" value="TreeGrafter"/>
</dbReference>
<dbReference type="GO" id="GO:0006285">
    <property type="term" value="P:base-excision repair, AP site formation"/>
    <property type="evidence" value="ECO:0007669"/>
    <property type="project" value="InterPro"/>
</dbReference>
<evidence type="ECO:0000313" key="6">
    <source>
        <dbReference type="EMBL" id="TVY15891.1"/>
    </source>
</evidence>